<keyword evidence="3" id="KW-0238">DNA-binding</keyword>
<organism evidence="6 7">
    <name type="scientific">Pseudaquabacterium inlustre</name>
    <dbReference type="NCBI Taxonomy" id="2984192"/>
    <lineage>
        <taxon>Bacteria</taxon>
        <taxon>Pseudomonadati</taxon>
        <taxon>Pseudomonadota</taxon>
        <taxon>Betaproteobacteria</taxon>
        <taxon>Burkholderiales</taxon>
        <taxon>Sphaerotilaceae</taxon>
        <taxon>Pseudaquabacterium</taxon>
    </lineage>
</organism>
<comment type="similarity">
    <text evidence="1">Belongs to the LysR transcriptional regulatory family.</text>
</comment>
<dbReference type="Pfam" id="PF03466">
    <property type="entry name" value="LysR_substrate"/>
    <property type="match status" value="1"/>
</dbReference>
<proteinExistence type="inferred from homology"/>
<dbReference type="CDD" id="cd08422">
    <property type="entry name" value="PBP2_CrgA_like"/>
    <property type="match status" value="1"/>
</dbReference>
<feature type="domain" description="HTH lysR-type" evidence="5">
    <location>
        <begin position="4"/>
        <end position="61"/>
    </location>
</feature>
<dbReference type="RefSeq" id="WP_341410639.1">
    <property type="nucleotide sequence ID" value="NZ_JBBUTH010000007.1"/>
</dbReference>
<keyword evidence="7" id="KW-1185">Reference proteome</keyword>
<dbReference type="SUPFAM" id="SSF53850">
    <property type="entry name" value="Periplasmic binding protein-like II"/>
    <property type="match status" value="1"/>
</dbReference>
<keyword evidence="2" id="KW-0805">Transcription regulation</keyword>
<dbReference type="PANTHER" id="PTHR30537">
    <property type="entry name" value="HTH-TYPE TRANSCRIPTIONAL REGULATOR"/>
    <property type="match status" value="1"/>
</dbReference>
<evidence type="ECO:0000313" key="7">
    <source>
        <dbReference type="Proteomes" id="UP001365405"/>
    </source>
</evidence>
<gene>
    <name evidence="6" type="ORF">AACH10_11915</name>
</gene>
<keyword evidence="4" id="KW-0804">Transcription</keyword>
<dbReference type="Pfam" id="PF00126">
    <property type="entry name" value="HTH_1"/>
    <property type="match status" value="1"/>
</dbReference>
<dbReference type="Proteomes" id="UP001365405">
    <property type="component" value="Unassembled WGS sequence"/>
</dbReference>
<evidence type="ECO:0000256" key="2">
    <source>
        <dbReference type="ARBA" id="ARBA00023015"/>
    </source>
</evidence>
<name>A0ABU9CIG9_9BURK</name>
<evidence type="ECO:0000256" key="3">
    <source>
        <dbReference type="ARBA" id="ARBA00023125"/>
    </source>
</evidence>
<dbReference type="SUPFAM" id="SSF46785">
    <property type="entry name" value="Winged helix' DNA-binding domain"/>
    <property type="match status" value="1"/>
</dbReference>
<dbReference type="Gene3D" id="1.10.10.10">
    <property type="entry name" value="Winged helix-like DNA-binding domain superfamily/Winged helix DNA-binding domain"/>
    <property type="match status" value="1"/>
</dbReference>
<dbReference type="PROSITE" id="PS50931">
    <property type="entry name" value="HTH_LYSR"/>
    <property type="match status" value="1"/>
</dbReference>
<dbReference type="Gene3D" id="3.40.190.290">
    <property type="match status" value="1"/>
</dbReference>
<comment type="caution">
    <text evidence="6">The sequence shown here is derived from an EMBL/GenBank/DDBJ whole genome shotgun (WGS) entry which is preliminary data.</text>
</comment>
<evidence type="ECO:0000256" key="1">
    <source>
        <dbReference type="ARBA" id="ARBA00009437"/>
    </source>
</evidence>
<sequence length="321" mass="35510">MAINELRAISVFVTAAELGSLRKTAAALNISPQAASQALAQLEQYLDVRLFHRTTRSMALTDEGRRFLDEAQPSLLGLRRALQTVRQVKDEIAGPLRIVGPRATFQPLLWRLLEEFCAHYPEIVPDVQLEDRVGNWVEDRVDVGFRLGLSPHEGVIARRLMPVQLVLCASPDYLRRHGVPDSLAALATHRCSVYRNPGTGHVVPWRFKVGDAEVAQPVTPALYTNDEILELDAVLAGQVMGQLAGVTAAPYIRAGLLIPLLVEHIPDRYSYFVYYGSRTAQPARVRAFVDLALARLVDNREFVLSARELKAAARAGIPRPG</sequence>
<dbReference type="InterPro" id="IPR005119">
    <property type="entry name" value="LysR_subst-bd"/>
</dbReference>
<dbReference type="EMBL" id="JBBUTH010000007">
    <property type="protein sequence ID" value="MEK8050945.1"/>
    <property type="molecule type" value="Genomic_DNA"/>
</dbReference>
<dbReference type="InterPro" id="IPR000847">
    <property type="entry name" value="LysR_HTH_N"/>
</dbReference>
<dbReference type="InterPro" id="IPR036390">
    <property type="entry name" value="WH_DNA-bd_sf"/>
</dbReference>
<dbReference type="PANTHER" id="PTHR30537:SF5">
    <property type="entry name" value="HTH-TYPE TRANSCRIPTIONAL ACTIVATOR TTDR-RELATED"/>
    <property type="match status" value="1"/>
</dbReference>
<dbReference type="InterPro" id="IPR058163">
    <property type="entry name" value="LysR-type_TF_proteobact-type"/>
</dbReference>
<accession>A0ABU9CIG9</accession>
<dbReference type="InterPro" id="IPR036388">
    <property type="entry name" value="WH-like_DNA-bd_sf"/>
</dbReference>
<evidence type="ECO:0000259" key="5">
    <source>
        <dbReference type="PROSITE" id="PS50931"/>
    </source>
</evidence>
<reference evidence="6 7" key="1">
    <citation type="submission" date="2024-04" db="EMBL/GenBank/DDBJ databases">
        <title>Novel species of the genus Ideonella isolated from streams.</title>
        <authorList>
            <person name="Lu H."/>
        </authorList>
    </citation>
    <scope>NUCLEOTIDE SEQUENCE [LARGE SCALE GENOMIC DNA]</scope>
    <source>
        <strain evidence="6 7">DXS22W</strain>
    </source>
</reference>
<evidence type="ECO:0000313" key="6">
    <source>
        <dbReference type="EMBL" id="MEK8050945.1"/>
    </source>
</evidence>
<protein>
    <submittedName>
        <fullName evidence="6">LysR family transcriptional regulator</fullName>
    </submittedName>
</protein>
<evidence type="ECO:0000256" key="4">
    <source>
        <dbReference type="ARBA" id="ARBA00023163"/>
    </source>
</evidence>